<gene>
    <name evidence="11 15" type="primary">pyrG</name>
    <name evidence="15" type="ORF">C6B37_00935</name>
</gene>
<evidence type="ECO:0000256" key="3">
    <source>
        <dbReference type="ARBA" id="ARBA00022598"/>
    </source>
</evidence>
<dbReference type="GO" id="GO:0042802">
    <property type="term" value="F:identical protein binding"/>
    <property type="evidence" value="ECO:0007669"/>
    <property type="project" value="TreeGrafter"/>
</dbReference>
<protein>
    <recommendedName>
        <fullName evidence="11">CTP synthase</fullName>
        <ecNumber evidence="11">6.3.4.2</ecNumber>
    </recommendedName>
    <alternativeName>
        <fullName evidence="11">Cytidine 5'-triphosphate synthase</fullName>
    </alternativeName>
    <alternativeName>
        <fullName evidence="11">Cytidine triphosphate synthetase</fullName>
        <shortName evidence="11">CTP synthetase</shortName>
        <shortName evidence="11">CTPS</shortName>
    </alternativeName>
    <alternativeName>
        <fullName evidence="11">UTP--ammonia ligase</fullName>
    </alternativeName>
</protein>
<evidence type="ECO:0000256" key="4">
    <source>
        <dbReference type="ARBA" id="ARBA00022723"/>
    </source>
</evidence>
<keyword evidence="4 11" id="KW-0479">Metal-binding</keyword>
<evidence type="ECO:0000256" key="2">
    <source>
        <dbReference type="ARBA" id="ARBA00007533"/>
    </source>
</evidence>
<feature type="active site" evidence="11">
    <location>
        <position position="515"/>
    </location>
</feature>
<keyword evidence="8 11" id="KW-0315">Glutamine amidotransferase</keyword>
<reference evidence="15 16" key="1">
    <citation type="submission" date="2018-02" db="EMBL/GenBank/DDBJ databases">
        <title>Metagenomics reveals mixed infection of spiroplasma and phytoplasma in chicory.</title>
        <authorList>
            <person name="Polano C."/>
            <person name="Moruzzi S."/>
            <person name="Ermacora P."/>
            <person name="Ferrini F."/>
            <person name="Martini M."/>
            <person name="Firrao G."/>
        </authorList>
    </citation>
    <scope>NUCLEOTIDE SEQUENCE [LARGE SCALE GENOMIC DNA]</scope>
    <source>
        <strain evidence="15 16">ChiP</strain>
    </source>
</reference>
<dbReference type="CDD" id="cd01746">
    <property type="entry name" value="GATase1_CTP_Synthase"/>
    <property type="match status" value="1"/>
</dbReference>
<evidence type="ECO:0000256" key="10">
    <source>
        <dbReference type="ARBA" id="ARBA00047781"/>
    </source>
</evidence>
<feature type="transmembrane region" description="Helical" evidence="12">
    <location>
        <begin position="12"/>
        <end position="35"/>
    </location>
</feature>
<comment type="pathway">
    <text evidence="1 11">Pyrimidine metabolism; CTP biosynthesis via de novo pathway; CTP from UDP: step 2/2.</text>
</comment>
<dbReference type="EMBL" id="PUUG01000017">
    <property type="protein sequence ID" value="PQP79815.1"/>
    <property type="molecule type" value="Genomic_DNA"/>
</dbReference>
<dbReference type="UniPathway" id="UPA00159">
    <property type="reaction ID" value="UER00277"/>
</dbReference>
<feature type="region of interest" description="Amidoligase domain" evidence="11">
    <location>
        <begin position="1"/>
        <end position="274"/>
    </location>
</feature>
<feature type="binding site" evidence="11">
    <location>
        <position position="20"/>
    </location>
    <ligand>
        <name>CTP</name>
        <dbReference type="ChEBI" id="CHEBI:37563"/>
        <note>allosteric inhibitor</note>
    </ligand>
</feature>
<feature type="binding site" evidence="11">
    <location>
        <position position="148"/>
    </location>
    <ligand>
        <name>Mg(2+)</name>
        <dbReference type="ChEBI" id="CHEBI:18420"/>
    </ligand>
</feature>
<feature type="binding site" evidence="11">
    <location>
        <position position="467"/>
    </location>
    <ligand>
        <name>L-glutamine</name>
        <dbReference type="ChEBI" id="CHEBI:58359"/>
    </ligand>
</feature>
<keyword evidence="12" id="KW-0812">Transmembrane</keyword>
<dbReference type="GO" id="GO:0044210">
    <property type="term" value="P:'de novo' CTP biosynthetic process"/>
    <property type="evidence" value="ECO:0007669"/>
    <property type="project" value="UniProtKB-UniRule"/>
</dbReference>
<feature type="binding site" evidence="11">
    <location>
        <begin position="390"/>
        <end position="393"/>
    </location>
    <ligand>
        <name>L-glutamine</name>
        <dbReference type="ChEBI" id="CHEBI:58359"/>
    </ligand>
</feature>
<keyword evidence="5 11" id="KW-0547">Nucleotide-binding</keyword>
<dbReference type="InterPro" id="IPR017926">
    <property type="entry name" value="GATASE"/>
</dbReference>
<dbReference type="GO" id="GO:0097268">
    <property type="term" value="C:cytoophidium"/>
    <property type="evidence" value="ECO:0007669"/>
    <property type="project" value="UniProtKB-ARBA"/>
</dbReference>
<feature type="binding site" evidence="11">
    <location>
        <position position="231"/>
    </location>
    <ligand>
        <name>CTP</name>
        <dbReference type="ChEBI" id="CHEBI:37563"/>
        <note>allosteric inhibitor</note>
    </ligand>
</feature>
<name>A0A2S8NV46_9MOLU</name>
<feature type="binding site" evidence="11">
    <location>
        <begin position="195"/>
        <end position="200"/>
    </location>
    <ligand>
        <name>UTP</name>
        <dbReference type="ChEBI" id="CHEBI:46398"/>
    </ligand>
</feature>
<feature type="domain" description="Glutamine amidotransferase" evidence="13">
    <location>
        <begin position="311"/>
        <end position="532"/>
    </location>
</feature>
<evidence type="ECO:0000313" key="16">
    <source>
        <dbReference type="Proteomes" id="UP000238672"/>
    </source>
</evidence>
<dbReference type="PROSITE" id="PS51273">
    <property type="entry name" value="GATASE_TYPE_1"/>
    <property type="match status" value="1"/>
</dbReference>
<comment type="subunit">
    <text evidence="11">Homotetramer.</text>
</comment>
<dbReference type="SUPFAM" id="SSF52317">
    <property type="entry name" value="Class I glutamine amidotransferase-like"/>
    <property type="match status" value="1"/>
</dbReference>
<comment type="catalytic activity">
    <reaction evidence="11">
        <text>UTP + NH4(+) + ATP = CTP + ADP + phosphate + 2 H(+)</text>
        <dbReference type="Rhea" id="RHEA:16597"/>
        <dbReference type="ChEBI" id="CHEBI:15378"/>
        <dbReference type="ChEBI" id="CHEBI:28938"/>
        <dbReference type="ChEBI" id="CHEBI:30616"/>
        <dbReference type="ChEBI" id="CHEBI:37563"/>
        <dbReference type="ChEBI" id="CHEBI:43474"/>
        <dbReference type="ChEBI" id="CHEBI:46398"/>
        <dbReference type="ChEBI" id="CHEBI:456216"/>
    </reaction>
</comment>
<dbReference type="GO" id="GO:0005829">
    <property type="term" value="C:cytosol"/>
    <property type="evidence" value="ECO:0007669"/>
    <property type="project" value="TreeGrafter"/>
</dbReference>
<feature type="binding site" evidence="11">
    <location>
        <begin position="195"/>
        <end position="200"/>
    </location>
    <ligand>
        <name>CTP</name>
        <dbReference type="ChEBI" id="CHEBI:37563"/>
        <note>allosteric inhibitor</note>
    </ligand>
</feature>
<comment type="similarity">
    <text evidence="2 11">Belongs to the CTP synthase family.</text>
</comment>
<feature type="binding site" evidence="11">
    <location>
        <position position="231"/>
    </location>
    <ligand>
        <name>UTP</name>
        <dbReference type="ChEBI" id="CHEBI:46398"/>
    </ligand>
</feature>
<dbReference type="GO" id="GO:0004359">
    <property type="term" value="F:glutaminase activity"/>
    <property type="evidence" value="ECO:0007669"/>
    <property type="project" value="RHEA"/>
</dbReference>
<dbReference type="GO" id="GO:0019856">
    <property type="term" value="P:pyrimidine nucleobase biosynthetic process"/>
    <property type="evidence" value="ECO:0007669"/>
    <property type="project" value="TreeGrafter"/>
</dbReference>
<dbReference type="Proteomes" id="UP000238672">
    <property type="component" value="Unassembled WGS sequence"/>
</dbReference>
<keyword evidence="9 11" id="KW-0665">Pyrimidine biosynthesis</keyword>
<feature type="binding site" evidence="11">
    <location>
        <position position="78"/>
    </location>
    <ligand>
        <name>Mg(2+)</name>
        <dbReference type="ChEBI" id="CHEBI:18420"/>
    </ligand>
</feature>
<comment type="catalytic activity">
    <reaction evidence="10 11">
        <text>UTP + L-glutamine + ATP + H2O = CTP + L-glutamate + ADP + phosphate + 2 H(+)</text>
        <dbReference type="Rhea" id="RHEA:26426"/>
        <dbReference type="ChEBI" id="CHEBI:15377"/>
        <dbReference type="ChEBI" id="CHEBI:15378"/>
        <dbReference type="ChEBI" id="CHEBI:29985"/>
        <dbReference type="ChEBI" id="CHEBI:30616"/>
        <dbReference type="ChEBI" id="CHEBI:37563"/>
        <dbReference type="ChEBI" id="CHEBI:43474"/>
        <dbReference type="ChEBI" id="CHEBI:46398"/>
        <dbReference type="ChEBI" id="CHEBI:58359"/>
        <dbReference type="ChEBI" id="CHEBI:456216"/>
        <dbReference type="EC" id="6.3.4.2"/>
    </reaction>
</comment>
<dbReference type="FunFam" id="3.40.50.880:FF:000002">
    <property type="entry name" value="CTP synthase"/>
    <property type="match status" value="1"/>
</dbReference>
<dbReference type="PANTHER" id="PTHR11550:SF0">
    <property type="entry name" value="CTP SYNTHASE-RELATED"/>
    <property type="match status" value="1"/>
</dbReference>
<evidence type="ECO:0000313" key="15">
    <source>
        <dbReference type="EMBL" id="PQP79815.1"/>
    </source>
</evidence>
<comment type="catalytic activity">
    <reaction evidence="11">
        <text>L-glutamine + H2O = L-glutamate + NH4(+)</text>
        <dbReference type="Rhea" id="RHEA:15889"/>
        <dbReference type="ChEBI" id="CHEBI:15377"/>
        <dbReference type="ChEBI" id="CHEBI:28938"/>
        <dbReference type="ChEBI" id="CHEBI:29985"/>
        <dbReference type="ChEBI" id="CHEBI:58359"/>
    </reaction>
</comment>
<dbReference type="CDD" id="cd03113">
    <property type="entry name" value="CTPS_N"/>
    <property type="match status" value="1"/>
</dbReference>
<comment type="caution">
    <text evidence="11">Lacks conserved residue(s) required for the propagation of feature annotation.</text>
</comment>
<feature type="active site" description="Nucleophile; for glutamine hydrolysis" evidence="11">
    <location>
        <position position="389"/>
    </location>
</feature>
<comment type="caution">
    <text evidence="15">The sequence shown here is derived from an EMBL/GenBank/DDBJ whole genome shotgun (WGS) entry which is preliminary data.</text>
</comment>
<evidence type="ECO:0000256" key="12">
    <source>
        <dbReference type="SAM" id="Phobius"/>
    </source>
</evidence>
<feature type="binding site" evidence="11">
    <location>
        <position position="362"/>
    </location>
    <ligand>
        <name>L-glutamine</name>
        <dbReference type="ChEBI" id="CHEBI:58359"/>
    </ligand>
</feature>
<feature type="domain" description="CTP synthase N-terminal" evidence="14">
    <location>
        <begin position="10"/>
        <end position="274"/>
    </location>
</feature>
<dbReference type="GO" id="GO:0046872">
    <property type="term" value="F:metal ion binding"/>
    <property type="evidence" value="ECO:0007669"/>
    <property type="project" value="UniProtKB-KW"/>
</dbReference>
<dbReference type="PANTHER" id="PTHR11550">
    <property type="entry name" value="CTP SYNTHASE"/>
    <property type="match status" value="1"/>
</dbReference>
<dbReference type="GO" id="GO:0005524">
    <property type="term" value="F:ATP binding"/>
    <property type="evidence" value="ECO:0007669"/>
    <property type="project" value="UniProtKB-KW"/>
</dbReference>
<dbReference type="GO" id="GO:0003883">
    <property type="term" value="F:CTP synthase activity"/>
    <property type="evidence" value="ECO:0007669"/>
    <property type="project" value="UniProtKB-UniRule"/>
</dbReference>
<proteinExistence type="inferred from homology"/>
<dbReference type="NCBIfam" id="NF003792">
    <property type="entry name" value="PRK05380.1"/>
    <property type="match status" value="1"/>
</dbReference>
<dbReference type="Gene3D" id="3.40.50.300">
    <property type="entry name" value="P-loop containing nucleotide triphosphate hydrolases"/>
    <property type="match status" value="1"/>
</dbReference>
<dbReference type="Pfam" id="PF00117">
    <property type="entry name" value="GATase"/>
    <property type="match status" value="1"/>
</dbReference>
<dbReference type="NCBIfam" id="TIGR00337">
    <property type="entry name" value="PyrG"/>
    <property type="match status" value="1"/>
</dbReference>
<feature type="binding site" evidence="11">
    <location>
        <position position="78"/>
    </location>
    <ligand>
        <name>ATP</name>
        <dbReference type="ChEBI" id="CHEBI:30616"/>
    </ligand>
</feature>
<feature type="binding site" evidence="11">
    <location>
        <begin position="155"/>
        <end position="157"/>
    </location>
    <ligand>
        <name>CTP</name>
        <dbReference type="ChEBI" id="CHEBI:37563"/>
        <note>allosteric inhibitor</note>
    </ligand>
</feature>
<keyword evidence="7 11" id="KW-0460">Magnesium</keyword>
<dbReference type="InterPro" id="IPR029062">
    <property type="entry name" value="Class_I_gatase-like"/>
</dbReference>
<feature type="active site" evidence="11">
    <location>
        <position position="513"/>
    </location>
</feature>
<sequence>MNNNKIKNKKFIFITGGVVSGLGKGIIAATIGRILKQRGLKIFMQKFDPYINVDSGTMNPFQHGEVFVTDDGAETDLDLGHYERFLDENLLRESNVTTGQIYRSVIQKERQGEYLGKTIQVIPHITNEIKNKILNIANITDCDVIIVEIGGTVGDIESLPFLEAIRQMRYNIGFDNTLYIHNTLIPYLKTSNEIKTKPTQHSIKELRSLGIQPQILILRSEKNISREIKDKIAILCDVKENAIFENIDTDILYKIIVNLHQQKIDDFILNHFKLKSLPVSDISQYTSLINKIQNLKQKVTIGFVCKYFTCFDAYLSTTEALKHAAYYNNIDINIKWIDSEILTAENVILKLQDCDGILVPSGFGSRGIEGKIQAVKYARENNIPFFGICLGLQMAVIEYTRNVLNLKEAHSEEMVPYTSVPIITQKIQNRNLGGTLRLGSYLCQLMPESKSYKIFQNNVIYERHRHRYEVNPEYIPLLTKDKNFIIAGINPEEQLTEIIELKNHIWFIGVQFHPEFLSRPFKPHPLFKDFIRATIEYKQNKK</sequence>
<dbReference type="AlphaFoldDB" id="A0A2S8NV46"/>
<dbReference type="InterPro" id="IPR017456">
    <property type="entry name" value="CTP_synthase_N"/>
</dbReference>
<keyword evidence="3 11" id="KW-0436">Ligase</keyword>
<evidence type="ECO:0000259" key="13">
    <source>
        <dbReference type="Pfam" id="PF00117"/>
    </source>
</evidence>
<evidence type="ECO:0000256" key="1">
    <source>
        <dbReference type="ARBA" id="ARBA00005171"/>
    </source>
</evidence>
<keyword evidence="6 11" id="KW-0067">ATP-binding</keyword>
<keyword evidence="12" id="KW-0472">Membrane</keyword>
<evidence type="ECO:0000259" key="14">
    <source>
        <dbReference type="Pfam" id="PF06418"/>
    </source>
</evidence>
<organism evidence="15 16">
    <name type="scientific">Candidatus Phytoplasma phoenicium</name>
    <dbReference type="NCBI Taxonomy" id="198422"/>
    <lineage>
        <taxon>Bacteria</taxon>
        <taxon>Bacillati</taxon>
        <taxon>Mycoplasmatota</taxon>
        <taxon>Mollicutes</taxon>
        <taxon>Acholeplasmatales</taxon>
        <taxon>Acholeplasmataceae</taxon>
        <taxon>Candidatus Phytoplasma</taxon>
        <taxon>16SrIX (Pigeon pea witches'-broom group)</taxon>
    </lineage>
</organism>
<dbReference type="HAMAP" id="MF_01227">
    <property type="entry name" value="PyrG"/>
    <property type="match status" value="1"/>
</dbReference>
<comment type="activity regulation">
    <text evidence="11">Allosterically activated by GTP, when glutamine is the substrate; GTP has no effect on the reaction when ammonia is the substrate. The allosteric effector GTP functions by stabilizing the protein conformation that binds the tetrahedral intermediate(s) formed during glutamine hydrolysis. Inhibited by the product CTP, via allosteric rather than competitive inhibition.</text>
</comment>
<comment type="miscellaneous">
    <text evidence="11">CTPSs have evolved a hybrid strategy for distinguishing between UTP and CTP. The overlapping regions of the product feedback inhibitory and substrate sites recognize a common feature in both compounds, the triphosphate moiety. To differentiate isosteric substrate and product pyrimidine rings, an additional pocket far from the expected kinase/ligase catalytic site, specifically recognizes the cytosine and ribose portions of the product inhibitor.</text>
</comment>
<evidence type="ECO:0000256" key="9">
    <source>
        <dbReference type="ARBA" id="ARBA00022975"/>
    </source>
</evidence>
<dbReference type="Pfam" id="PF06418">
    <property type="entry name" value="CTP_synth_N"/>
    <property type="match status" value="1"/>
</dbReference>
<dbReference type="InterPro" id="IPR027417">
    <property type="entry name" value="P-loop_NTPase"/>
</dbReference>
<accession>A0A2S8NV46</accession>
<evidence type="ECO:0000256" key="7">
    <source>
        <dbReference type="ARBA" id="ARBA00022842"/>
    </source>
</evidence>
<dbReference type="Gene3D" id="3.40.50.880">
    <property type="match status" value="1"/>
</dbReference>
<keyword evidence="16" id="KW-1185">Reference proteome</keyword>
<comment type="function">
    <text evidence="11">Catalyzes the ATP-dependent amination of UTP to CTP with either L-glutamine or ammonia as the source of nitrogen. Regulates intracellular CTP levels through interactions with the four ribonucleotide triphosphates.</text>
</comment>
<keyword evidence="12" id="KW-1133">Transmembrane helix</keyword>
<feature type="binding site" evidence="11">
    <location>
        <position position="413"/>
    </location>
    <ligand>
        <name>L-glutamine</name>
        <dbReference type="ChEBI" id="CHEBI:58359"/>
    </ligand>
</feature>
<evidence type="ECO:0000256" key="8">
    <source>
        <dbReference type="ARBA" id="ARBA00022962"/>
    </source>
</evidence>
<evidence type="ECO:0000256" key="5">
    <source>
        <dbReference type="ARBA" id="ARBA00022741"/>
    </source>
</evidence>
<feature type="binding site" evidence="11">
    <location>
        <begin position="21"/>
        <end position="26"/>
    </location>
    <ligand>
        <name>ATP</name>
        <dbReference type="ChEBI" id="CHEBI:30616"/>
    </ligand>
</feature>
<dbReference type="EC" id="6.3.4.2" evidence="11"/>
<evidence type="ECO:0000256" key="6">
    <source>
        <dbReference type="ARBA" id="ARBA00022840"/>
    </source>
</evidence>
<feature type="binding site" evidence="11">
    <location>
        <position position="20"/>
    </location>
    <ligand>
        <name>UTP</name>
        <dbReference type="ChEBI" id="CHEBI:46398"/>
    </ligand>
</feature>
<evidence type="ECO:0000256" key="11">
    <source>
        <dbReference type="HAMAP-Rule" id="MF_01227"/>
    </source>
</evidence>
<dbReference type="SUPFAM" id="SSF52540">
    <property type="entry name" value="P-loop containing nucleoside triphosphate hydrolases"/>
    <property type="match status" value="1"/>
</dbReference>
<dbReference type="FunFam" id="3.40.50.300:FF:000009">
    <property type="entry name" value="CTP synthase"/>
    <property type="match status" value="1"/>
</dbReference>
<dbReference type="InterPro" id="IPR033828">
    <property type="entry name" value="GATase1_CTP_Synthase"/>
</dbReference>
<dbReference type="InterPro" id="IPR004468">
    <property type="entry name" value="CTP_synthase"/>
</dbReference>